<feature type="transmembrane region" description="Helical" evidence="5">
    <location>
        <begin position="232"/>
        <end position="256"/>
    </location>
</feature>
<proteinExistence type="predicted"/>
<protein>
    <recommendedName>
        <fullName evidence="6">G-protein coupled receptors family 1 profile domain-containing protein</fullName>
    </recommendedName>
</protein>
<dbReference type="PROSITE" id="PS50262">
    <property type="entry name" value="G_PROTEIN_RECEP_F1_2"/>
    <property type="match status" value="1"/>
</dbReference>
<feature type="transmembrane region" description="Helical" evidence="5">
    <location>
        <begin position="27"/>
        <end position="47"/>
    </location>
</feature>
<feature type="transmembrane region" description="Helical" evidence="5">
    <location>
        <begin position="191"/>
        <end position="212"/>
    </location>
</feature>
<accession>A0A016T662</accession>
<dbReference type="SUPFAM" id="SSF81321">
    <property type="entry name" value="Family A G protein-coupled receptor-like"/>
    <property type="match status" value="1"/>
</dbReference>
<evidence type="ECO:0000256" key="2">
    <source>
        <dbReference type="ARBA" id="ARBA00022692"/>
    </source>
</evidence>
<dbReference type="EMBL" id="JARK01001469">
    <property type="protein sequence ID" value="EYB98220.1"/>
    <property type="molecule type" value="Genomic_DNA"/>
</dbReference>
<dbReference type="CDD" id="cd00637">
    <property type="entry name" value="7tm_classA_rhodopsin-like"/>
    <property type="match status" value="1"/>
</dbReference>
<dbReference type="PANTHER" id="PTHR23017:SF21">
    <property type="entry name" value="7TM GPCR SERPENTINE RECEPTOR CLASS X (SRX) DOMAIN-CONTAINING PROTEIN"/>
    <property type="match status" value="1"/>
</dbReference>
<keyword evidence="4 5" id="KW-0472">Membrane</keyword>
<comment type="subcellular location">
    <subcellularLocation>
        <location evidence="1">Membrane</location>
    </subcellularLocation>
</comment>
<dbReference type="Gene3D" id="1.20.1070.10">
    <property type="entry name" value="Rhodopsin 7-helix transmembrane proteins"/>
    <property type="match status" value="1"/>
</dbReference>
<feature type="transmembrane region" description="Helical" evidence="5">
    <location>
        <begin position="98"/>
        <end position="119"/>
    </location>
</feature>
<dbReference type="PANTHER" id="PTHR23017">
    <property type="entry name" value="SERPENTINE RECEPTOR, CLASS X"/>
    <property type="match status" value="1"/>
</dbReference>
<sequence length="314" mass="35814">MLAVLLYFSAFQHSSKMVELTAQTQMCMGVLLLVLGVLGIVLCLVEISEIIRQRSINSFKYFRMSHAITHGVAQLVVVTIFISSQLLMFGKQWIDASVVGYVALSFQFNSLYTAFTMSLNRLASLTVPTSYSKIFSPRHTALIVIGTWAFSFTTCSMLLIKDCNFNFIGSEAEFAFSDSQCGQFIARYVDIVYNSVLVMTIIPIDILSLFLLHKIAKKRAERTRYLRKEKPWFIQTLLNSLVFACMLVFFHVAVFFDNAVVRFLMTTVAWEIWLMSPQIIAIILLNDTRRAYSQLFCYFKKKSANVMVARSSQK</sequence>
<dbReference type="InterPro" id="IPR017452">
    <property type="entry name" value="GPCR_Rhodpsn_7TM"/>
</dbReference>
<dbReference type="OrthoDB" id="6159456at2759"/>
<evidence type="ECO:0000256" key="3">
    <source>
        <dbReference type="ARBA" id="ARBA00022989"/>
    </source>
</evidence>
<dbReference type="Proteomes" id="UP000024635">
    <property type="component" value="Unassembled WGS sequence"/>
</dbReference>
<feature type="transmembrane region" description="Helical" evidence="5">
    <location>
        <begin position="268"/>
        <end position="285"/>
    </location>
</feature>
<evidence type="ECO:0000256" key="4">
    <source>
        <dbReference type="ARBA" id="ARBA00023136"/>
    </source>
</evidence>
<dbReference type="InterPro" id="IPR019430">
    <property type="entry name" value="7TM_GPCR_serpentine_rcpt_Srx"/>
</dbReference>
<evidence type="ECO:0000259" key="6">
    <source>
        <dbReference type="PROSITE" id="PS50262"/>
    </source>
</evidence>
<reference evidence="8" key="1">
    <citation type="journal article" date="2015" name="Nat. Genet.">
        <title>The genome and transcriptome of the zoonotic hookworm Ancylostoma ceylanicum identify infection-specific gene families.</title>
        <authorList>
            <person name="Schwarz E.M."/>
            <person name="Hu Y."/>
            <person name="Antoshechkin I."/>
            <person name="Miller M.M."/>
            <person name="Sternberg P.W."/>
            <person name="Aroian R.V."/>
        </authorList>
    </citation>
    <scope>NUCLEOTIDE SEQUENCE</scope>
    <source>
        <strain evidence="8">HY135</strain>
    </source>
</reference>
<feature type="domain" description="G-protein coupled receptors family 1 profile" evidence="6">
    <location>
        <begin position="39"/>
        <end position="314"/>
    </location>
</feature>
<evidence type="ECO:0000313" key="7">
    <source>
        <dbReference type="EMBL" id="EYB98220.1"/>
    </source>
</evidence>
<gene>
    <name evidence="7" type="primary">Acey_s0133.g1776</name>
    <name evidence="7" type="ORF">Y032_0133g1776</name>
</gene>
<dbReference type="Pfam" id="PF10328">
    <property type="entry name" value="7TM_GPCR_Srx"/>
    <property type="match status" value="1"/>
</dbReference>
<dbReference type="AlphaFoldDB" id="A0A016T662"/>
<feature type="transmembrane region" description="Helical" evidence="5">
    <location>
        <begin position="140"/>
        <end position="160"/>
    </location>
</feature>
<dbReference type="GO" id="GO:0016020">
    <property type="term" value="C:membrane"/>
    <property type="evidence" value="ECO:0007669"/>
    <property type="project" value="UniProtKB-SubCell"/>
</dbReference>
<organism evidence="7 8">
    <name type="scientific">Ancylostoma ceylanicum</name>
    <dbReference type="NCBI Taxonomy" id="53326"/>
    <lineage>
        <taxon>Eukaryota</taxon>
        <taxon>Metazoa</taxon>
        <taxon>Ecdysozoa</taxon>
        <taxon>Nematoda</taxon>
        <taxon>Chromadorea</taxon>
        <taxon>Rhabditida</taxon>
        <taxon>Rhabditina</taxon>
        <taxon>Rhabditomorpha</taxon>
        <taxon>Strongyloidea</taxon>
        <taxon>Ancylostomatidae</taxon>
        <taxon>Ancylostomatinae</taxon>
        <taxon>Ancylostoma</taxon>
    </lineage>
</organism>
<keyword evidence="2 5" id="KW-0812">Transmembrane</keyword>
<name>A0A016T662_9BILA</name>
<comment type="caution">
    <text evidence="7">The sequence shown here is derived from an EMBL/GenBank/DDBJ whole genome shotgun (WGS) entry which is preliminary data.</text>
</comment>
<evidence type="ECO:0000313" key="8">
    <source>
        <dbReference type="Proteomes" id="UP000024635"/>
    </source>
</evidence>
<keyword evidence="8" id="KW-1185">Reference proteome</keyword>
<evidence type="ECO:0000256" key="5">
    <source>
        <dbReference type="SAM" id="Phobius"/>
    </source>
</evidence>
<feature type="transmembrane region" description="Helical" evidence="5">
    <location>
        <begin position="67"/>
        <end position="86"/>
    </location>
</feature>
<keyword evidence="3 5" id="KW-1133">Transmembrane helix</keyword>
<evidence type="ECO:0000256" key="1">
    <source>
        <dbReference type="ARBA" id="ARBA00004370"/>
    </source>
</evidence>